<comment type="caution">
    <text evidence="3">The sequence shown here is derived from an EMBL/GenBank/DDBJ whole genome shotgun (WGS) entry which is preliminary data.</text>
</comment>
<proteinExistence type="predicted"/>
<feature type="region of interest" description="Disordered" evidence="2">
    <location>
        <begin position="123"/>
        <end position="158"/>
    </location>
</feature>
<feature type="compositionally biased region" description="Low complexity" evidence="2">
    <location>
        <begin position="58"/>
        <end position="75"/>
    </location>
</feature>
<dbReference type="InterPro" id="IPR042001">
    <property type="entry name" value="Sortase_F"/>
</dbReference>
<evidence type="ECO:0000256" key="1">
    <source>
        <dbReference type="ARBA" id="ARBA00022801"/>
    </source>
</evidence>
<dbReference type="SUPFAM" id="SSF63817">
    <property type="entry name" value="Sortase"/>
    <property type="match status" value="1"/>
</dbReference>
<keyword evidence="4" id="KW-1185">Reference proteome</keyword>
<accession>A0ABW6X902</accession>
<name>A0ABW6X902_9ACTN</name>
<dbReference type="InterPro" id="IPR023365">
    <property type="entry name" value="Sortase_dom-sf"/>
</dbReference>
<dbReference type="EMBL" id="JBIBEG010000004">
    <property type="protein sequence ID" value="MFF5897693.1"/>
    <property type="molecule type" value="Genomic_DNA"/>
</dbReference>
<dbReference type="NCBIfam" id="NF033748">
    <property type="entry name" value="class_F_sortase"/>
    <property type="match status" value="1"/>
</dbReference>
<dbReference type="InterPro" id="IPR005754">
    <property type="entry name" value="Sortase"/>
</dbReference>
<reference evidence="3 4" key="1">
    <citation type="submission" date="2024-10" db="EMBL/GenBank/DDBJ databases">
        <title>The Natural Products Discovery Center: Release of the First 8490 Sequenced Strains for Exploring Actinobacteria Biosynthetic Diversity.</title>
        <authorList>
            <person name="Kalkreuter E."/>
            <person name="Kautsar S.A."/>
            <person name="Yang D."/>
            <person name="Bader C.D."/>
            <person name="Teijaro C.N."/>
            <person name="Fluegel L."/>
            <person name="Davis C.M."/>
            <person name="Simpson J.R."/>
            <person name="Lauterbach L."/>
            <person name="Steele A.D."/>
            <person name="Gui C."/>
            <person name="Meng S."/>
            <person name="Li G."/>
            <person name="Viehrig K."/>
            <person name="Ye F."/>
            <person name="Su P."/>
            <person name="Kiefer A.F."/>
            <person name="Nichols A."/>
            <person name="Cepeda A.J."/>
            <person name="Yan W."/>
            <person name="Fan B."/>
            <person name="Jiang Y."/>
            <person name="Adhikari A."/>
            <person name="Zheng C.-J."/>
            <person name="Schuster L."/>
            <person name="Cowan T.M."/>
            <person name="Smanski M.J."/>
            <person name="Chevrette M.G."/>
            <person name="De Carvalho L.P.S."/>
            <person name="Shen B."/>
        </authorList>
    </citation>
    <scope>NUCLEOTIDE SEQUENCE [LARGE SCALE GENOMIC DNA]</scope>
    <source>
        <strain evidence="3 4">NPDC012540</strain>
    </source>
</reference>
<dbReference type="Proteomes" id="UP001602322">
    <property type="component" value="Unassembled WGS sequence"/>
</dbReference>
<protein>
    <submittedName>
        <fullName evidence="3">Class F sortase</fullName>
    </submittedName>
</protein>
<feature type="region of interest" description="Disordered" evidence="2">
    <location>
        <begin position="36"/>
        <end position="75"/>
    </location>
</feature>
<organism evidence="3 4">
    <name type="scientific">Streptomyces argenteolus</name>
    <dbReference type="NCBI Taxonomy" id="67274"/>
    <lineage>
        <taxon>Bacteria</taxon>
        <taxon>Bacillati</taxon>
        <taxon>Actinomycetota</taxon>
        <taxon>Actinomycetes</taxon>
        <taxon>Kitasatosporales</taxon>
        <taxon>Streptomycetaceae</taxon>
        <taxon>Streptomyces</taxon>
    </lineage>
</organism>
<keyword evidence="1" id="KW-0378">Hydrolase</keyword>
<evidence type="ECO:0000256" key="2">
    <source>
        <dbReference type="SAM" id="MobiDB-lite"/>
    </source>
</evidence>
<dbReference type="CDD" id="cd05829">
    <property type="entry name" value="Sortase_F"/>
    <property type="match status" value="1"/>
</dbReference>
<evidence type="ECO:0000313" key="4">
    <source>
        <dbReference type="Proteomes" id="UP001602322"/>
    </source>
</evidence>
<gene>
    <name evidence="3" type="ORF">ACFY8O_17395</name>
</gene>
<dbReference type="RefSeq" id="WP_387903121.1">
    <property type="nucleotide sequence ID" value="NZ_JBIBEG010000004.1"/>
</dbReference>
<dbReference type="Pfam" id="PF04203">
    <property type="entry name" value="Sortase"/>
    <property type="match status" value="1"/>
</dbReference>
<dbReference type="Gene3D" id="2.40.260.10">
    <property type="entry name" value="Sortase"/>
    <property type="match status" value="1"/>
</dbReference>
<evidence type="ECO:0000313" key="3">
    <source>
        <dbReference type="EMBL" id="MFF5897693.1"/>
    </source>
</evidence>
<sequence length="306" mass="31772">MRTGRRTSTPSPQPFPAVKHLVWAFAMGAVLVVTGLRDDSPPQPPTAARSVTAPAPPGEAASPAAPSTARRLGPAPSAALPAYLAPERPTPEAPSYVRRTTAPPVLLPRPYVRPAPLVPLPATTASPVTPSGAASAAPPAPSRTALPSRTAAQPLPPATPLRLRIPSIKVNAPLMELGLDEAGALVPPPDNNPVLAGWYAGGVVPGAAGTAVTTGHVDTRLGPGVFHKLGSLRKGSTIEVDRVDRRTAVFTVYAIEVYRKKDFPDQKVYGPSAGPELRVITCGGDYTRKSGYQDNVVVFASLTSAR</sequence>
<feature type="compositionally biased region" description="Low complexity" evidence="2">
    <location>
        <begin position="123"/>
        <end position="153"/>
    </location>
</feature>